<reference evidence="2 3" key="1">
    <citation type="journal article" name="Sci. Rep.">
        <title>Genome-scale phylogenetic analyses confirm Olpidium as the closest living zoosporic fungus to the non-flagellated, terrestrial fungi.</title>
        <authorList>
            <person name="Chang Y."/>
            <person name="Rochon D."/>
            <person name="Sekimoto S."/>
            <person name="Wang Y."/>
            <person name="Chovatia M."/>
            <person name="Sandor L."/>
            <person name="Salamov A."/>
            <person name="Grigoriev I.V."/>
            <person name="Stajich J.E."/>
            <person name="Spatafora J.W."/>
        </authorList>
    </citation>
    <scope>NUCLEOTIDE SEQUENCE [LARGE SCALE GENOMIC DNA]</scope>
    <source>
        <strain evidence="2">S191</strain>
    </source>
</reference>
<feature type="compositionally biased region" description="Basic and acidic residues" evidence="1">
    <location>
        <begin position="408"/>
        <end position="430"/>
    </location>
</feature>
<proteinExistence type="predicted"/>
<feature type="compositionally biased region" description="Gly residues" evidence="1">
    <location>
        <begin position="250"/>
        <end position="259"/>
    </location>
</feature>
<name>A0A8H8DFC8_9FUNG</name>
<feature type="region of interest" description="Disordered" evidence="1">
    <location>
        <begin position="248"/>
        <end position="284"/>
    </location>
</feature>
<organism evidence="2 3">
    <name type="scientific">Olpidium bornovanus</name>
    <dbReference type="NCBI Taxonomy" id="278681"/>
    <lineage>
        <taxon>Eukaryota</taxon>
        <taxon>Fungi</taxon>
        <taxon>Fungi incertae sedis</taxon>
        <taxon>Olpidiomycota</taxon>
        <taxon>Olpidiomycotina</taxon>
        <taxon>Olpidiomycetes</taxon>
        <taxon>Olpidiales</taxon>
        <taxon>Olpidiaceae</taxon>
        <taxon>Olpidium</taxon>
    </lineage>
</organism>
<gene>
    <name evidence="2" type="ORF">BJ554DRAFT_4594</name>
</gene>
<dbReference type="AlphaFoldDB" id="A0A8H8DFC8"/>
<feature type="non-terminal residue" evidence="2">
    <location>
        <position position="1"/>
    </location>
</feature>
<protein>
    <submittedName>
        <fullName evidence="2">Uncharacterized protein</fullName>
    </submittedName>
</protein>
<comment type="caution">
    <text evidence="2">The sequence shown here is derived from an EMBL/GenBank/DDBJ whole genome shotgun (WGS) entry which is preliminary data.</text>
</comment>
<evidence type="ECO:0000313" key="3">
    <source>
        <dbReference type="Proteomes" id="UP000673691"/>
    </source>
</evidence>
<feature type="region of interest" description="Disordered" evidence="1">
    <location>
        <begin position="391"/>
        <end position="438"/>
    </location>
</feature>
<dbReference type="EMBL" id="JAEFCI010012708">
    <property type="protein sequence ID" value="KAG5455842.1"/>
    <property type="molecule type" value="Genomic_DNA"/>
</dbReference>
<keyword evidence="3" id="KW-1185">Reference proteome</keyword>
<dbReference type="Proteomes" id="UP000673691">
    <property type="component" value="Unassembled WGS sequence"/>
</dbReference>
<evidence type="ECO:0000313" key="2">
    <source>
        <dbReference type="EMBL" id="KAG5455842.1"/>
    </source>
</evidence>
<sequence>TICGSNSSESDDKYPTDSLWPGVLPALEDEEAPAGRFRLSLPPPLLLILRFLCRRFGVGSPPTASTGYGQLGTAESPAEVKLPELAGSKCYKGKAYRRKETGVTEQSRWVGTDDYVCLFVSEKPAGRDGEMRTKMNFQPVGKIITLNAGESTSRAGTSQPQQAKFIGSSGRSPYLVLANCCVGAAASGKTGEFRAPAFYAFRPRSPSVGGRADRDWGGGFLPPRPAAVFVLRTRKRTVTDERRAAWATGEVGGGGGTGRIGARRKEGGGGGMGRAGGSERREGGVAGGRAGVCGLAGLSVVIARPRALCSDPAEVPFRARATRIALRNEFSVQPEKPQYDGSGQVGRRAGVSDTKYSFDFNCFFYFSLFPTKIHLRQRCTRRDLRCLPASKVCQDTPSSGPPKPRIATTEKIHAREGRGGERERDHDGGQLRKISPPL</sequence>
<evidence type="ECO:0000256" key="1">
    <source>
        <dbReference type="SAM" id="MobiDB-lite"/>
    </source>
</evidence>
<accession>A0A8H8DFC8</accession>